<gene>
    <name evidence="1" type="ORF">HPB47_017249</name>
</gene>
<proteinExistence type="predicted"/>
<accession>A0AC60QQS4</accession>
<evidence type="ECO:0000313" key="2">
    <source>
        <dbReference type="Proteomes" id="UP000805193"/>
    </source>
</evidence>
<sequence length="107" mass="12230">MTASPEKNEYVMVLSGPQNLADEMRSLYNLTLNKTAIRRDPTVRILGLFINQDGRAGTWLSRVIKEGIQIHHLIRRVTNRKWSTGEKGTRQLVPALLSSKVLYGYNY</sequence>
<dbReference type="EMBL" id="JABSTQ010006128">
    <property type="protein sequence ID" value="KAG0437869.1"/>
    <property type="molecule type" value="Genomic_DNA"/>
</dbReference>
<dbReference type="Proteomes" id="UP000805193">
    <property type="component" value="Unassembled WGS sequence"/>
</dbReference>
<evidence type="ECO:0000313" key="1">
    <source>
        <dbReference type="EMBL" id="KAG0437869.1"/>
    </source>
</evidence>
<name>A0AC60QQS4_IXOPE</name>
<protein>
    <submittedName>
        <fullName evidence="1">Uncharacterized protein</fullName>
    </submittedName>
</protein>
<keyword evidence="2" id="KW-1185">Reference proteome</keyword>
<organism evidence="1 2">
    <name type="scientific">Ixodes persulcatus</name>
    <name type="common">Taiga tick</name>
    <dbReference type="NCBI Taxonomy" id="34615"/>
    <lineage>
        <taxon>Eukaryota</taxon>
        <taxon>Metazoa</taxon>
        <taxon>Ecdysozoa</taxon>
        <taxon>Arthropoda</taxon>
        <taxon>Chelicerata</taxon>
        <taxon>Arachnida</taxon>
        <taxon>Acari</taxon>
        <taxon>Parasitiformes</taxon>
        <taxon>Ixodida</taxon>
        <taxon>Ixodoidea</taxon>
        <taxon>Ixodidae</taxon>
        <taxon>Ixodinae</taxon>
        <taxon>Ixodes</taxon>
    </lineage>
</organism>
<reference evidence="1 2" key="1">
    <citation type="journal article" date="2020" name="Cell">
        <title>Large-Scale Comparative Analyses of Tick Genomes Elucidate Their Genetic Diversity and Vector Capacities.</title>
        <authorList>
            <consortium name="Tick Genome and Microbiome Consortium (TIGMIC)"/>
            <person name="Jia N."/>
            <person name="Wang J."/>
            <person name="Shi W."/>
            <person name="Du L."/>
            <person name="Sun Y."/>
            <person name="Zhan W."/>
            <person name="Jiang J.F."/>
            <person name="Wang Q."/>
            <person name="Zhang B."/>
            <person name="Ji P."/>
            <person name="Bell-Sakyi L."/>
            <person name="Cui X.M."/>
            <person name="Yuan T.T."/>
            <person name="Jiang B.G."/>
            <person name="Yang W.F."/>
            <person name="Lam T.T."/>
            <person name="Chang Q.C."/>
            <person name="Ding S.J."/>
            <person name="Wang X.J."/>
            <person name="Zhu J.G."/>
            <person name="Ruan X.D."/>
            <person name="Zhao L."/>
            <person name="Wei J.T."/>
            <person name="Ye R.Z."/>
            <person name="Que T.C."/>
            <person name="Du C.H."/>
            <person name="Zhou Y.H."/>
            <person name="Cheng J.X."/>
            <person name="Dai P.F."/>
            <person name="Guo W.B."/>
            <person name="Han X.H."/>
            <person name="Huang E.J."/>
            <person name="Li L.F."/>
            <person name="Wei W."/>
            <person name="Gao Y.C."/>
            <person name="Liu J.Z."/>
            <person name="Shao H.Z."/>
            <person name="Wang X."/>
            <person name="Wang C.C."/>
            <person name="Yang T.C."/>
            <person name="Huo Q.B."/>
            <person name="Li W."/>
            <person name="Chen H.Y."/>
            <person name="Chen S.E."/>
            <person name="Zhou L.G."/>
            <person name="Ni X.B."/>
            <person name="Tian J.H."/>
            <person name="Sheng Y."/>
            <person name="Liu T."/>
            <person name="Pan Y.S."/>
            <person name="Xia L.Y."/>
            <person name="Li J."/>
            <person name="Zhao F."/>
            <person name="Cao W.C."/>
        </authorList>
    </citation>
    <scope>NUCLEOTIDE SEQUENCE [LARGE SCALE GENOMIC DNA]</scope>
    <source>
        <strain evidence="1">Iper-2018</strain>
    </source>
</reference>
<comment type="caution">
    <text evidence="1">The sequence shown here is derived from an EMBL/GenBank/DDBJ whole genome shotgun (WGS) entry which is preliminary data.</text>
</comment>